<dbReference type="InterPro" id="IPR051532">
    <property type="entry name" value="Ester_Hydrolysis_Enzymes"/>
</dbReference>
<dbReference type="CDD" id="cd00229">
    <property type="entry name" value="SGNH_hydrolase"/>
    <property type="match status" value="1"/>
</dbReference>
<proteinExistence type="predicted"/>
<dbReference type="Pfam" id="PF13472">
    <property type="entry name" value="Lipase_GDSL_2"/>
    <property type="match status" value="1"/>
</dbReference>
<keyword evidence="2" id="KW-0378">Hydrolase</keyword>
<evidence type="ECO:0000259" key="1">
    <source>
        <dbReference type="Pfam" id="PF13472"/>
    </source>
</evidence>
<dbReference type="PANTHER" id="PTHR30383">
    <property type="entry name" value="THIOESTERASE 1/PROTEASE 1/LYSOPHOSPHOLIPASE L1"/>
    <property type="match status" value="1"/>
</dbReference>
<dbReference type="InterPro" id="IPR036514">
    <property type="entry name" value="SGNH_hydro_sf"/>
</dbReference>
<evidence type="ECO:0000313" key="2">
    <source>
        <dbReference type="EMBL" id="DAF45962.1"/>
    </source>
</evidence>
<dbReference type="Gene3D" id="3.40.50.1110">
    <property type="entry name" value="SGNH hydrolase"/>
    <property type="match status" value="1"/>
</dbReference>
<dbReference type="PANTHER" id="PTHR30383:SF29">
    <property type="entry name" value="SGNH HYDROLASE-TYPE ESTERASE DOMAIN-CONTAINING PROTEIN"/>
    <property type="match status" value="1"/>
</dbReference>
<dbReference type="InterPro" id="IPR013830">
    <property type="entry name" value="SGNH_hydro"/>
</dbReference>
<dbReference type="EMBL" id="BK032529">
    <property type="protein sequence ID" value="DAF45962.1"/>
    <property type="molecule type" value="Genomic_DNA"/>
</dbReference>
<dbReference type="GO" id="GO:0016787">
    <property type="term" value="F:hydrolase activity"/>
    <property type="evidence" value="ECO:0007669"/>
    <property type="project" value="UniProtKB-KW"/>
</dbReference>
<organism evidence="2">
    <name type="scientific">Myoviridae sp. cthAo37</name>
    <dbReference type="NCBI Taxonomy" id="2827701"/>
    <lineage>
        <taxon>Viruses</taxon>
        <taxon>Duplodnaviria</taxon>
        <taxon>Heunggongvirae</taxon>
        <taxon>Uroviricota</taxon>
        <taxon>Caudoviricetes</taxon>
    </lineage>
</organism>
<reference evidence="2" key="1">
    <citation type="journal article" date="2021" name="Proc. Natl. Acad. Sci. U.S.A.">
        <title>A Catalog of Tens of Thousands of Viruses from Human Metagenomes Reveals Hidden Associations with Chronic Diseases.</title>
        <authorList>
            <person name="Tisza M.J."/>
            <person name="Buck C.B."/>
        </authorList>
    </citation>
    <scope>NUCLEOTIDE SEQUENCE</scope>
    <source>
        <strain evidence="2">CthAo37</strain>
    </source>
</reference>
<protein>
    <submittedName>
        <fullName evidence="2">Hydrolase</fullName>
    </submittedName>
</protein>
<name>A0A8S5S5I6_9CAUD</name>
<accession>A0A8S5S5I6</accession>
<feature type="domain" description="SGNH hydrolase-type esterase" evidence="1">
    <location>
        <begin position="405"/>
        <end position="630"/>
    </location>
</feature>
<sequence length="658" mass="73453">MVKSVFDLDMTPGRMLPLIINVSQYDDIGRTIVFNLYSSVGAWTAPTSASVTFEGGKRDGKFFAYNCAYSNGTVTVTIQQQMTVVAGKVRCKVKVKSGDKVVESAPIIMVVDAAAVPDGSDMSKSDINDAIANATQKIVDQVKDNIPSDYSQLSTDVSNLKEDIDDCLKVKYLELKQDNLINIDNLTVGVCDSDGSFKDDTRYRRTDYEFVKPNTTYSSWRMIWKNAMGIVRIAFFDKNKKFISGGSDIGNIFTTPSDAYYVILTYVDNENLTKKRMPMVCEGNNVPEVYLPYKNEYIKKVVEYVKKDDLKPHAYMPDVIYCALGRTIDIYNNQVCIDADKFHLCWTCDIGFGEGRKFTVVPSTIGDHSLKLDIYDDNNILVWTKTSTLKVVNAKTSGSIAILPIGDSMTYGGATWQDEVSKKLSNGAITYVGSLEHSYRGTNYNHEGYNGATASNFLNSKMLRGLTNPFYNPDTSKFDWNYYKNNTRISPDVVQIELGTNDINGGTIEQAVSNIAEMVDLIRKDDANIPIFICNAIYRSNQNGIAHQLSTQGYSMGNGVYKFGEDIKIQSLMVSLVEKFTDYKNVYFIPLALCHDSENNFGKQKISLNSRSQEIIIIPADSIHPNKTGEDASIYGYDIVGYLQFADIMFSTFSALIN</sequence>
<dbReference type="SUPFAM" id="SSF52266">
    <property type="entry name" value="SGNH hydrolase"/>
    <property type="match status" value="1"/>
</dbReference>